<dbReference type="PRINTS" id="PR00154">
    <property type="entry name" value="AMPBINDING"/>
</dbReference>
<organism evidence="2 3">
    <name type="scientific">Xenorhabdus littoralis</name>
    <dbReference type="NCBI Taxonomy" id="2582835"/>
    <lineage>
        <taxon>Bacteria</taxon>
        <taxon>Pseudomonadati</taxon>
        <taxon>Pseudomonadota</taxon>
        <taxon>Gammaproteobacteria</taxon>
        <taxon>Enterobacterales</taxon>
        <taxon>Morganellaceae</taxon>
        <taxon>Xenorhabdus</taxon>
    </lineage>
</organism>
<dbReference type="SUPFAM" id="SSF56801">
    <property type="entry name" value="Acetyl-CoA synthetase-like"/>
    <property type="match status" value="1"/>
</dbReference>
<dbReference type="Gene3D" id="3.40.50.980">
    <property type="match status" value="2"/>
</dbReference>
<reference evidence="3" key="1">
    <citation type="journal article" date="2024" name="Toxins">
        <title>Genome Sequence Analysis of Native Xenorhabdus Strains Isolated from Entomopathogenic Nematodes in Argentina.</title>
        <authorList>
            <person name="Palma L."/>
            <person name="Frizzo L."/>
            <person name="Kaiser S."/>
            <person name="Berry C."/>
            <person name="Caballero P."/>
            <person name="Bode H.B."/>
            <person name="Del Valle E.E."/>
        </authorList>
    </citation>
    <scope>NUCLEOTIDE SEQUENCE [LARGE SCALE GENOMIC DNA]</scope>
    <source>
        <strain evidence="3">Reich</strain>
    </source>
</reference>
<gene>
    <name evidence="2" type="ORF">FE394_17150</name>
</gene>
<dbReference type="RefSeq" id="WP_319927579.1">
    <property type="nucleotide sequence ID" value="NZ_VCDP01000097.1"/>
</dbReference>
<feature type="non-terminal residue" evidence="2">
    <location>
        <position position="1"/>
    </location>
</feature>
<evidence type="ECO:0000313" key="3">
    <source>
        <dbReference type="Proteomes" id="UP001271640"/>
    </source>
</evidence>
<dbReference type="PROSITE" id="PS00455">
    <property type="entry name" value="AMP_BINDING"/>
    <property type="match status" value="1"/>
</dbReference>
<protein>
    <submittedName>
        <fullName evidence="2">Non-ribosomal peptide synthetase</fullName>
    </submittedName>
</protein>
<feature type="non-terminal residue" evidence="2">
    <location>
        <position position="368"/>
    </location>
</feature>
<dbReference type="InterPro" id="IPR020459">
    <property type="entry name" value="AMP-binding"/>
</dbReference>
<dbReference type="InterPro" id="IPR000873">
    <property type="entry name" value="AMP-dep_synth/lig_dom"/>
</dbReference>
<dbReference type="PANTHER" id="PTHR45527:SF1">
    <property type="entry name" value="FATTY ACID SYNTHASE"/>
    <property type="match status" value="1"/>
</dbReference>
<sequence>VAILADAPHSPALAVDVLPAVERQQLLADFNNTEADFPRDVLLHELFEQQVVRTPDATAVVFEECTLSYGELNRRANRLAHHLLALGIRPDDRVAICVERSLEMMVGLLGILKAGAGYVPLDPAYPAERLAYMLEDAAPVALLTQTGLLETLDSHLPTIVLDARGPSVLDNGPAENLEAQRLGLTSRHLAYVIYTSGSTGKPKGVMIEHSNIVNFLCSMSQEPGMTEADVLLGITSLSFDISILELFLPLLTGARIILATQAQATDAQQLAALIAHHNVSIMQATPSTWRMLLQMPTFSLPTKFKVLCGGEALPEKLATQLLQQVPTLWNLYGPTETTVWSALNGLTRTSSYIGHPIANTQIYILDTQ</sequence>
<accession>A0ABU4SQD2</accession>
<name>A0ABU4SQD2_9GAMM</name>
<dbReference type="EMBL" id="VCDP01000097">
    <property type="protein sequence ID" value="MDX8000869.1"/>
    <property type="molecule type" value="Genomic_DNA"/>
</dbReference>
<feature type="domain" description="AMP-dependent synthetase/ligase" evidence="1">
    <location>
        <begin position="47"/>
        <end position="367"/>
    </location>
</feature>
<dbReference type="Pfam" id="PF00501">
    <property type="entry name" value="AMP-binding"/>
    <property type="match status" value="1"/>
</dbReference>
<dbReference type="Proteomes" id="UP001271640">
    <property type="component" value="Unassembled WGS sequence"/>
</dbReference>
<dbReference type="InterPro" id="IPR020845">
    <property type="entry name" value="AMP-binding_CS"/>
</dbReference>
<keyword evidence="3" id="KW-1185">Reference proteome</keyword>
<proteinExistence type="predicted"/>
<comment type="caution">
    <text evidence="2">The sequence shown here is derived from an EMBL/GenBank/DDBJ whole genome shotgun (WGS) entry which is preliminary data.</text>
</comment>
<evidence type="ECO:0000259" key="1">
    <source>
        <dbReference type="Pfam" id="PF00501"/>
    </source>
</evidence>
<evidence type="ECO:0000313" key="2">
    <source>
        <dbReference type="EMBL" id="MDX8000869.1"/>
    </source>
</evidence>
<dbReference type="PANTHER" id="PTHR45527">
    <property type="entry name" value="NONRIBOSOMAL PEPTIDE SYNTHETASE"/>
    <property type="match status" value="1"/>
</dbReference>